<evidence type="ECO:0000256" key="1">
    <source>
        <dbReference type="SAM" id="Phobius"/>
    </source>
</evidence>
<keyword evidence="1" id="KW-1133">Transmembrane helix</keyword>
<sequence>MAAEYQIHGDDDIHALSCSISDKQRVNFAGVKPILFLKLSIAALAFLLPLVLLLLVMLLAFYAISMLYSDVVTTFIAIATINDVTTITSTFTATCILFLSGLWFS</sequence>
<feature type="transmembrane region" description="Helical" evidence="1">
    <location>
        <begin position="84"/>
        <end position="104"/>
    </location>
</feature>
<dbReference type="VEuPathDB" id="VectorBase:GAUT010508"/>
<proteinExistence type="predicted"/>
<reference evidence="2" key="1">
    <citation type="submission" date="2020-05" db="UniProtKB">
        <authorList>
            <consortium name="EnsemblMetazoa"/>
        </authorList>
    </citation>
    <scope>IDENTIFICATION</scope>
    <source>
        <strain evidence="2">TTRI</strain>
    </source>
</reference>
<dbReference type="AlphaFoldDB" id="A0A1A9UNN6"/>
<keyword evidence="3" id="KW-1185">Reference proteome</keyword>
<name>A0A1A9UNN6_GLOAU</name>
<dbReference type="EnsemblMetazoa" id="GAUT010508-RA">
    <property type="protein sequence ID" value="GAUT010508-PA"/>
    <property type="gene ID" value="GAUT010508"/>
</dbReference>
<organism evidence="2 3">
    <name type="scientific">Glossina austeni</name>
    <name type="common">Savannah tsetse fly</name>
    <dbReference type="NCBI Taxonomy" id="7395"/>
    <lineage>
        <taxon>Eukaryota</taxon>
        <taxon>Metazoa</taxon>
        <taxon>Ecdysozoa</taxon>
        <taxon>Arthropoda</taxon>
        <taxon>Hexapoda</taxon>
        <taxon>Insecta</taxon>
        <taxon>Pterygota</taxon>
        <taxon>Neoptera</taxon>
        <taxon>Endopterygota</taxon>
        <taxon>Diptera</taxon>
        <taxon>Brachycera</taxon>
        <taxon>Muscomorpha</taxon>
        <taxon>Hippoboscoidea</taxon>
        <taxon>Glossinidae</taxon>
        <taxon>Glossina</taxon>
    </lineage>
</organism>
<accession>A0A1A9UNN6</accession>
<dbReference type="Proteomes" id="UP000078200">
    <property type="component" value="Unassembled WGS sequence"/>
</dbReference>
<evidence type="ECO:0000313" key="3">
    <source>
        <dbReference type="Proteomes" id="UP000078200"/>
    </source>
</evidence>
<feature type="transmembrane region" description="Helical" evidence="1">
    <location>
        <begin position="41"/>
        <end position="64"/>
    </location>
</feature>
<evidence type="ECO:0000313" key="2">
    <source>
        <dbReference type="EnsemblMetazoa" id="GAUT010508-PA"/>
    </source>
</evidence>
<keyword evidence="1" id="KW-0812">Transmembrane</keyword>
<keyword evidence="1" id="KW-0472">Membrane</keyword>
<protein>
    <submittedName>
        <fullName evidence="2">Uncharacterized protein</fullName>
    </submittedName>
</protein>